<evidence type="ECO:0000313" key="2">
    <source>
        <dbReference type="EMBL" id="ADN23521.1"/>
    </source>
</evidence>
<proteinExistence type="evidence at transcript level"/>
<accession>E2J6T3</accession>
<dbReference type="EMBL" id="HP429126">
    <property type="protein sequence ID" value="ADN23521.1"/>
    <property type="molecule type" value="mRNA"/>
</dbReference>
<keyword evidence="1" id="KW-0732">Signal</keyword>
<name>E2J6T3_HYARU</name>
<sequence>MLKEALFLGLLLSMIAEVPGSLTAKRQKKPGSIDVPVKSDGGNCKYHDKQIPHDSVHFYEDPCEVVFCNRNANEVTIAGCPAPKTIAAKGNGKQWPHCCR</sequence>
<feature type="signal peptide" evidence="1">
    <location>
        <begin position="1"/>
        <end position="20"/>
    </location>
</feature>
<feature type="chain" id="PRO_5003159740" evidence="1">
    <location>
        <begin position="21"/>
        <end position="100"/>
    </location>
</feature>
<evidence type="ECO:0000256" key="1">
    <source>
        <dbReference type="SAM" id="SignalP"/>
    </source>
</evidence>
<organism evidence="2">
    <name type="scientific">Hyalomma rufipes</name>
    <name type="common">Tick</name>
    <name type="synonym">Hyalomma marginatum rufipes</name>
    <dbReference type="NCBI Taxonomy" id="72862"/>
    <lineage>
        <taxon>Eukaryota</taxon>
        <taxon>Metazoa</taxon>
        <taxon>Ecdysozoa</taxon>
        <taxon>Arthropoda</taxon>
        <taxon>Chelicerata</taxon>
        <taxon>Arachnida</taxon>
        <taxon>Acari</taxon>
        <taxon>Parasitiformes</taxon>
        <taxon>Ixodida</taxon>
        <taxon>Ixodoidea</taxon>
        <taxon>Ixodidae</taxon>
        <taxon>Hyalomminae</taxon>
        <taxon>Hyalomma</taxon>
    </lineage>
</organism>
<reference evidence="2" key="1">
    <citation type="journal article" date="2011" name="J. Proteomics">
        <title>An insight into the sialotranscriptome and proteome of the coarse bontlegged tick, Hyalomma marginatum rufipes.</title>
        <authorList>
            <person name="Francischetti I.M."/>
            <person name="Anderson J.M."/>
            <person name="Manoukis N."/>
            <person name="Pham V.M."/>
            <person name="Ribeiro J.M."/>
        </authorList>
    </citation>
    <scope>NUCLEOTIDE SEQUENCE</scope>
    <source>
        <tissue evidence="2">Salivary gland</tissue>
    </source>
</reference>
<protein>
    <submittedName>
        <fullName evidence="2">Putative salivary secreted protein</fullName>
    </submittedName>
</protein>
<dbReference type="AlphaFoldDB" id="E2J6T3"/>